<dbReference type="Proteomes" id="UP000075653">
    <property type="component" value="Unassembled WGS sequence"/>
</dbReference>
<feature type="domain" description="CHAD" evidence="1">
    <location>
        <begin position="25"/>
        <end position="305"/>
    </location>
</feature>
<proteinExistence type="predicted"/>
<dbReference type="PATRIC" id="fig|1789004.3.peg.1624"/>
<dbReference type="STRING" id="1789004.FEMY_15930"/>
<dbReference type="SMART" id="SM00880">
    <property type="entry name" value="CHAD"/>
    <property type="match status" value="1"/>
</dbReference>
<dbReference type="Pfam" id="PF05235">
    <property type="entry name" value="CHAD"/>
    <property type="match status" value="1"/>
</dbReference>
<sequence length="305" mass="34755">MRFYWEGMGRFSSVKKVTMIDLNKKMDVATACREIVKNCLQQLQDNTVGFLDGEEDCEYLRQMRVGIRRMRSAFSVFSHAFGNTIFSDIIRELRWLSGELGPARNWDVFVLEMLPPVVNALSSKYDFTKLMQASEILRRKNRERAVTATESQRFKVLLLKLGAVLSSDTWPQKDASPVGDFADLILEKCYRNFEKSGRRVTTLDAKKLHALRIDGKKLRYAAEFFSPLYSARAVRAFLSAMSGLQDALGAVNDAATTNHLLEELPNVDPGAFCLVKGWMACESVQRISRLGPQWVKFNTIDPFWN</sequence>
<comment type="caution">
    <text evidence="2">The sequence shown here is derived from an EMBL/GenBank/DDBJ whole genome shotgun (WGS) entry which is preliminary data.</text>
</comment>
<dbReference type="Gene3D" id="1.40.20.10">
    <property type="entry name" value="CHAD domain"/>
    <property type="match status" value="1"/>
</dbReference>
<name>A0A149VXG7_9PROT</name>
<organism evidence="2 3">
    <name type="scientific">Ferrovum myxofaciens</name>
    <dbReference type="NCBI Taxonomy" id="416213"/>
    <lineage>
        <taxon>Bacteria</taxon>
        <taxon>Pseudomonadati</taxon>
        <taxon>Pseudomonadota</taxon>
        <taxon>Betaproteobacteria</taxon>
        <taxon>Ferrovales</taxon>
        <taxon>Ferrovaceae</taxon>
        <taxon>Ferrovum</taxon>
    </lineage>
</organism>
<dbReference type="PROSITE" id="PS51708">
    <property type="entry name" value="CHAD"/>
    <property type="match status" value="1"/>
</dbReference>
<evidence type="ECO:0000259" key="1">
    <source>
        <dbReference type="PROSITE" id="PS51708"/>
    </source>
</evidence>
<dbReference type="InterPro" id="IPR007899">
    <property type="entry name" value="CHAD_dom"/>
</dbReference>
<dbReference type="EMBL" id="LRRD01000033">
    <property type="protein sequence ID" value="KXW57886.1"/>
    <property type="molecule type" value="Genomic_DNA"/>
</dbReference>
<dbReference type="PANTHER" id="PTHR39339">
    <property type="entry name" value="SLR1444 PROTEIN"/>
    <property type="match status" value="1"/>
</dbReference>
<dbReference type="InterPro" id="IPR038186">
    <property type="entry name" value="CHAD_dom_sf"/>
</dbReference>
<evidence type="ECO:0000313" key="3">
    <source>
        <dbReference type="Proteomes" id="UP000075653"/>
    </source>
</evidence>
<protein>
    <submittedName>
        <fullName evidence="2">CHAD domain protein</fullName>
    </submittedName>
</protein>
<keyword evidence="3" id="KW-1185">Reference proteome</keyword>
<reference evidence="2 3" key="1">
    <citation type="submission" date="2016-01" db="EMBL/GenBank/DDBJ databases">
        <title>Genome sequence of the acidophilic iron oxidising Ferrovum strain Z-31.</title>
        <authorList>
            <person name="Poehlein A."/>
            <person name="Ullrich S.R."/>
            <person name="Schloemann M."/>
            <person name="Muehling M."/>
            <person name="Daniel R."/>
        </authorList>
    </citation>
    <scope>NUCLEOTIDE SEQUENCE [LARGE SCALE GENOMIC DNA]</scope>
    <source>
        <strain evidence="2 3">Z-31</strain>
    </source>
</reference>
<dbReference type="PANTHER" id="PTHR39339:SF1">
    <property type="entry name" value="CHAD DOMAIN-CONTAINING PROTEIN"/>
    <property type="match status" value="1"/>
</dbReference>
<gene>
    <name evidence="2" type="ORF">FEMY_15930</name>
</gene>
<dbReference type="AlphaFoldDB" id="A0A149VXG7"/>
<accession>A0A149VXG7</accession>
<evidence type="ECO:0000313" key="2">
    <source>
        <dbReference type="EMBL" id="KXW57886.1"/>
    </source>
</evidence>